<dbReference type="SUPFAM" id="SSF53474">
    <property type="entry name" value="alpha/beta-Hydrolases"/>
    <property type="match status" value="1"/>
</dbReference>
<accession>A0A7W7CCK4</accession>
<dbReference type="PANTHER" id="PTHR48098">
    <property type="entry name" value="ENTEROCHELIN ESTERASE-RELATED"/>
    <property type="match status" value="1"/>
</dbReference>
<dbReference type="InterPro" id="IPR029058">
    <property type="entry name" value="AB_hydrolase_fold"/>
</dbReference>
<organism evidence="2 3">
    <name type="scientific">Crossiella cryophila</name>
    <dbReference type="NCBI Taxonomy" id="43355"/>
    <lineage>
        <taxon>Bacteria</taxon>
        <taxon>Bacillati</taxon>
        <taxon>Actinomycetota</taxon>
        <taxon>Actinomycetes</taxon>
        <taxon>Pseudonocardiales</taxon>
        <taxon>Pseudonocardiaceae</taxon>
        <taxon>Crossiella</taxon>
    </lineage>
</organism>
<reference evidence="2 3" key="1">
    <citation type="submission" date="2020-08" db="EMBL/GenBank/DDBJ databases">
        <title>Sequencing the genomes of 1000 actinobacteria strains.</title>
        <authorList>
            <person name="Klenk H.-P."/>
        </authorList>
    </citation>
    <scope>NUCLEOTIDE SEQUENCE [LARGE SCALE GENOMIC DNA]</scope>
    <source>
        <strain evidence="2 3">DSM 44230</strain>
    </source>
</reference>
<dbReference type="GO" id="GO:0016787">
    <property type="term" value="F:hydrolase activity"/>
    <property type="evidence" value="ECO:0007669"/>
    <property type="project" value="UniProtKB-KW"/>
</dbReference>
<gene>
    <name evidence="2" type="ORF">HNR67_003521</name>
</gene>
<protein>
    <submittedName>
        <fullName evidence="2">S-formylglutathione hydrolase FrmB</fullName>
    </submittedName>
</protein>
<proteinExistence type="predicted"/>
<dbReference type="Gene3D" id="3.40.50.1820">
    <property type="entry name" value="alpha/beta hydrolase"/>
    <property type="match status" value="1"/>
</dbReference>
<name>A0A7W7CCK4_9PSEU</name>
<keyword evidence="1" id="KW-0732">Signal</keyword>
<comment type="caution">
    <text evidence="2">The sequence shown here is derived from an EMBL/GenBank/DDBJ whole genome shotgun (WGS) entry which is preliminary data.</text>
</comment>
<keyword evidence="3" id="KW-1185">Reference proteome</keyword>
<dbReference type="AlphaFoldDB" id="A0A7W7CCK4"/>
<dbReference type="PANTHER" id="PTHR48098:SF1">
    <property type="entry name" value="DIACYLGLYCEROL ACYLTRANSFERASE_MYCOLYLTRANSFERASE AG85A"/>
    <property type="match status" value="1"/>
</dbReference>
<sequence length="317" mass="34742">MRLRSLLLVFALLLNVLLAVPATAAESGARIVRSTTLSDRLVELAVRSDALGGKEVGVRVLLPAGYREQPGRRWPTLFLLHGCCEGETGYRSWTVNVDGAAATAGAQALIVMPEGGAAGFYSNWLGDGPAWERFHLGELKRLLEKEFRANQRRAVAGLSMGGFGALSYAARHPGFFSYAAAYSGVVHTRYQGSRGTDLVQRILTERGFDKNALWGDPVAQERIWRAHNPFDLAARLRHTPVYLASGDGRPGPLDPPGSTNDWVEELLGEQTVSLANELRRNGVRLSTDLYGAGRHNWPYWERALKHSLPMLLRSIGA</sequence>
<evidence type="ECO:0000256" key="1">
    <source>
        <dbReference type="SAM" id="SignalP"/>
    </source>
</evidence>
<keyword evidence="2" id="KW-0378">Hydrolase</keyword>
<dbReference type="EMBL" id="JACHMH010000001">
    <property type="protein sequence ID" value="MBB4677403.1"/>
    <property type="molecule type" value="Genomic_DNA"/>
</dbReference>
<dbReference type="InterPro" id="IPR000801">
    <property type="entry name" value="Esterase-like"/>
</dbReference>
<dbReference type="Proteomes" id="UP000533598">
    <property type="component" value="Unassembled WGS sequence"/>
</dbReference>
<dbReference type="GO" id="GO:0016747">
    <property type="term" value="F:acyltransferase activity, transferring groups other than amino-acyl groups"/>
    <property type="evidence" value="ECO:0007669"/>
    <property type="project" value="TreeGrafter"/>
</dbReference>
<feature type="chain" id="PRO_5030937842" evidence="1">
    <location>
        <begin position="25"/>
        <end position="317"/>
    </location>
</feature>
<evidence type="ECO:0000313" key="2">
    <source>
        <dbReference type="EMBL" id="MBB4677403.1"/>
    </source>
</evidence>
<feature type="signal peptide" evidence="1">
    <location>
        <begin position="1"/>
        <end position="24"/>
    </location>
</feature>
<evidence type="ECO:0000313" key="3">
    <source>
        <dbReference type="Proteomes" id="UP000533598"/>
    </source>
</evidence>
<dbReference type="Pfam" id="PF00756">
    <property type="entry name" value="Esterase"/>
    <property type="match status" value="1"/>
</dbReference>
<dbReference type="InterPro" id="IPR050583">
    <property type="entry name" value="Mycobacterial_A85_antigen"/>
</dbReference>
<dbReference type="RefSeq" id="WP_185003358.1">
    <property type="nucleotide sequence ID" value="NZ_BAAAUI010000035.1"/>
</dbReference>